<organism evidence="2 3">
    <name type="scientific">Gossypium australe</name>
    <dbReference type="NCBI Taxonomy" id="47621"/>
    <lineage>
        <taxon>Eukaryota</taxon>
        <taxon>Viridiplantae</taxon>
        <taxon>Streptophyta</taxon>
        <taxon>Embryophyta</taxon>
        <taxon>Tracheophyta</taxon>
        <taxon>Spermatophyta</taxon>
        <taxon>Magnoliopsida</taxon>
        <taxon>eudicotyledons</taxon>
        <taxon>Gunneridae</taxon>
        <taxon>Pentapetalae</taxon>
        <taxon>rosids</taxon>
        <taxon>malvids</taxon>
        <taxon>Malvales</taxon>
        <taxon>Malvaceae</taxon>
        <taxon>Malvoideae</taxon>
        <taxon>Gossypium</taxon>
    </lineage>
</organism>
<dbReference type="PANTHER" id="PTHR45835">
    <property type="entry name" value="YALI0A06105P"/>
    <property type="match status" value="1"/>
</dbReference>
<evidence type="ECO:0000313" key="2">
    <source>
        <dbReference type="EMBL" id="KAA3483754.1"/>
    </source>
</evidence>
<dbReference type="InterPro" id="IPR012337">
    <property type="entry name" value="RNaseH-like_sf"/>
</dbReference>
<dbReference type="PROSITE" id="PS50994">
    <property type="entry name" value="INTEGRASE"/>
    <property type="match status" value="1"/>
</dbReference>
<protein>
    <submittedName>
        <fullName evidence="2">DNA/RNA polymerases superfamily protein</fullName>
    </submittedName>
</protein>
<dbReference type="SUPFAM" id="SSF53098">
    <property type="entry name" value="Ribonuclease H-like"/>
    <property type="match status" value="1"/>
</dbReference>
<proteinExistence type="predicted"/>
<sequence>MDASLNGLGCVLMQKGKVTAYASRQLKPHKKNYPTHDLELAAVRRWIELLKDYDLAIEYHPDKANVVVDTLSRKTLSTLASLRARMCLADDGSIFTELRERMKSDDVRNFSLGNEGELRFIRRLYVPNKEDLRVKVEHQVPLGKLCSLEISEWKWDRIMMYFLSGLLLNASKKNSVWKIMDRLSKSAHFVAMCMNYSLEKLVKLYISEIVCKHGIPCWIVSKRDLRFTSRFWKQLQTYLGTKLRFNIAFHPQTDGQSERVIQVLEDMLRSCVIEFGMNWEKYLPLAEFAYSNSYHASLGMSPFEVLYGRNCRSLIC</sequence>
<dbReference type="InterPro" id="IPR001584">
    <property type="entry name" value="Integrase_cat-core"/>
</dbReference>
<comment type="caution">
    <text evidence="2">The sequence shown here is derived from an EMBL/GenBank/DDBJ whole genome shotgun (WGS) entry which is preliminary data.</text>
</comment>
<dbReference type="SUPFAM" id="SSF56672">
    <property type="entry name" value="DNA/RNA polymerases"/>
    <property type="match status" value="1"/>
</dbReference>
<dbReference type="InterPro" id="IPR043502">
    <property type="entry name" value="DNA/RNA_pol_sf"/>
</dbReference>
<gene>
    <name evidence="2" type="ORF">EPI10_005900</name>
</gene>
<dbReference type="InterPro" id="IPR041577">
    <property type="entry name" value="RT_RNaseH_2"/>
</dbReference>
<dbReference type="GO" id="GO:0003676">
    <property type="term" value="F:nucleic acid binding"/>
    <property type="evidence" value="ECO:0007669"/>
    <property type="project" value="InterPro"/>
</dbReference>
<dbReference type="EMBL" id="SMMG02000002">
    <property type="protein sequence ID" value="KAA3483754.1"/>
    <property type="molecule type" value="Genomic_DNA"/>
</dbReference>
<accession>A0A5B6WRM6</accession>
<dbReference type="GO" id="GO:0015074">
    <property type="term" value="P:DNA integration"/>
    <property type="evidence" value="ECO:0007669"/>
    <property type="project" value="InterPro"/>
</dbReference>
<dbReference type="PANTHER" id="PTHR45835:SF87">
    <property type="entry name" value="RNA-DIRECTED DNA POLYMERASE"/>
    <property type="match status" value="1"/>
</dbReference>
<evidence type="ECO:0000259" key="1">
    <source>
        <dbReference type="PROSITE" id="PS50994"/>
    </source>
</evidence>
<name>A0A5B6WRM6_9ROSI</name>
<dbReference type="OrthoDB" id="1738613at2759"/>
<feature type="domain" description="Integrase catalytic" evidence="1">
    <location>
        <begin position="137"/>
        <end position="310"/>
    </location>
</feature>
<reference evidence="2" key="1">
    <citation type="submission" date="2019-08" db="EMBL/GenBank/DDBJ databases">
        <authorList>
            <person name="Liu F."/>
        </authorList>
    </citation>
    <scope>NUCLEOTIDE SEQUENCE [LARGE SCALE GENOMIC DNA]</scope>
    <source>
        <strain evidence="2">PA1801</strain>
        <tissue evidence="2">Leaf</tissue>
    </source>
</reference>
<dbReference type="Gene3D" id="3.30.420.10">
    <property type="entry name" value="Ribonuclease H-like superfamily/Ribonuclease H"/>
    <property type="match status" value="1"/>
</dbReference>
<keyword evidence="3" id="KW-1185">Reference proteome</keyword>
<dbReference type="Pfam" id="PF17919">
    <property type="entry name" value="RT_RNaseH_2"/>
    <property type="match status" value="1"/>
</dbReference>
<evidence type="ECO:0000313" key="3">
    <source>
        <dbReference type="Proteomes" id="UP000325315"/>
    </source>
</evidence>
<dbReference type="InterPro" id="IPR036397">
    <property type="entry name" value="RNaseH_sf"/>
</dbReference>
<dbReference type="Proteomes" id="UP000325315">
    <property type="component" value="Unassembled WGS sequence"/>
</dbReference>
<dbReference type="AlphaFoldDB" id="A0A5B6WRM6"/>